<evidence type="ECO:0000313" key="3">
    <source>
        <dbReference type="Proteomes" id="UP000036403"/>
    </source>
</evidence>
<dbReference type="PaxDb" id="67767-A0A0J7KUX1"/>
<evidence type="ECO:0000256" key="1">
    <source>
        <dbReference type="SAM" id="Phobius"/>
    </source>
</evidence>
<sequence length="351" mass="41691">MKIIFYINRYLSWNTPSKFIGKYNAADSDAELEETLTSSSVKTNQRWKIVQWFTYLTTFISIWFEKTIEFFKFKTNRRHYYDAQAYRSYNESKWSALWQALDRYTHNTYFFFVRMLVLDTWMLSQFAGVRKWLQEKGPRILWITLLPLLLLFGGWCVLQCFSLLSDVKTVSETTTQKLLPDIQLDDHKSRSVEEKSVDKEILTDDSANKADLVSRIEILEDEQTNQMEFLTYITRVLEDQKQGDADFRKKYDDKIANLENKLDVDELNNVMYNELKVIKYEFEKLRELYSELKSCCNTNAEFVANHDLEKHVERILFSYLPGLSKEELAKISQNLLASYKREGFKLKLTDC</sequence>
<keyword evidence="1" id="KW-0472">Membrane</keyword>
<proteinExistence type="predicted"/>
<feature type="transmembrane region" description="Helical" evidence="1">
    <location>
        <begin position="140"/>
        <end position="164"/>
    </location>
</feature>
<feature type="transmembrane region" description="Helical" evidence="1">
    <location>
        <begin position="109"/>
        <end position="128"/>
    </location>
</feature>
<dbReference type="Proteomes" id="UP000036403">
    <property type="component" value="Unassembled WGS sequence"/>
</dbReference>
<protein>
    <submittedName>
        <fullName evidence="2">Protein unc-84-like protein a protein</fullName>
    </submittedName>
</protein>
<accession>A0A0J7KUX1</accession>
<name>A0A0J7KUX1_LASNI</name>
<evidence type="ECO:0000313" key="2">
    <source>
        <dbReference type="EMBL" id="KMQ94277.1"/>
    </source>
</evidence>
<dbReference type="OrthoDB" id="342281at2759"/>
<keyword evidence="1" id="KW-1133">Transmembrane helix</keyword>
<reference evidence="2 3" key="1">
    <citation type="submission" date="2015-04" db="EMBL/GenBank/DDBJ databases">
        <title>Lasius niger genome sequencing.</title>
        <authorList>
            <person name="Konorov E.A."/>
            <person name="Nikitin M.A."/>
            <person name="Kirill M.V."/>
            <person name="Chang P."/>
        </authorList>
    </citation>
    <scope>NUCLEOTIDE SEQUENCE [LARGE SCALE GENOMIC DNA]</scope>
    <source>
        <tissue evidence="2">Whole</tissue>
    </source>
</reference>
<comment type="caution">
    <text evidence="2">The sequence shown here is derived from an EMBL/GenBank/DDBJ whole genome shotgun (WGS) entry which is preliminary data.</text>
</comment>
<organism evidence="2 3">
    <name type="scientific">Lasius niger</name>
    <name type="common">Black garden ant</name>
    <dbReference type="NCBI Taxonomy" id="67767"/>
    <lineage>
        <taxon>Eukaryota</taxon>
        <taxon>Metazoa</taxon>
        <taxon>Ecdysozoa</taxon>
        <taxon>Arthropoda</taxon>
        <taxon>Hexapoda</taxon>
        <taxon>Insecta</taxon>
        <taxon>Pterygota</taxon>
        <taxon>Neoptera</taxon>
        <taxon>Endopterygota</taxon>
        <taxon>Hymenoptera</taxon>
        <taxon>Apocrita</taxon>
        <taxon>Aculeata</taxon>
        <taxon>Formicoidea</taxon>
        <taxon>Formicidae</taxon>
        <taxon>Formicinae</taxon>
        <taxon>Lasius</taxon>
        <taxon>Lasius</taxon>
    </lineage>
</organism>
<dbReference type="EMBL" id="LBMM01002856">
    <property type="protein sequence ID" value="KMQ94277.1"/>
    <property type="molecule type" value="Genomic_DNA"/>
</dbReference>
<keyword evidence="3" id="KW-1185">Reference proteome</keyword>
<gene>
    <name evidence="2" type="ORF">RF55_5579</name>
</gene>
<dbReference type="STRING" id="67767.A0A0J7KUX1"/>
<dbReference type="AlphaFoldDB" id="A0A0J7KUX1"/>
<keyword evidence="1" id="KW-0812">Transmembrane</keyword>